<dbReference type="SUPFAM" id="SSF52540">
    <property type="entry name" value="P-loop containing nucleoside triphosphate hydrolases"/>
    <property type="match status" value="1"/>
</dbReference>
<dbReference type="EMBL" id="LWRY01000012">
    <property type="protein sequence ID" value="OCX75538.1"/>
    <property type="molecule type" value="Genomic_DNA"/>
</dbReference>
<gene>
    <name evidence="2" type="ORF">A6M23_01975</name>
</gene>
<keyword evidence="3" id="KW-1185">Reference proteome</keyword>
<dbReference type="InterPro" id="IPR027417">
    <property type="entry name" value="P-loop_NTPase"/>
</dbReference>
<evidence type="ECO:0000256" key="1">
    <source>
        <dbReference type="SAM" id="MobiDB-lite"/>
    </source>
</evidence>
<dbReference type="Proteomes" id="UP000095008">
    <property type="component" value="Unassembled WGS sequence"/>
</dbReference>
<sequence>MENITDVKQQSITPITNPEPSGSVRQSAALTRWNAAQPATPVTAEQFAAIAGCDEDLAKRIAKSRHAPRLDAKTRHGKAGLIFPFFTRTTGGRLTQAAIEFHTKDQHHGDFMGAREVKITVRHQEAVTDSIRADQAKKIGKIQGIQVITAGHLAALAVHEVIPGADILIAASPRIPYHLIRSWQNAGKKQIWLEGFAPGEIIGFITRFQNAGWYGTVRGNTALTTTDRMVVADRDGEPEVTEPGSAGKPPDLTPVDIKVIRTSAWDILTTMGPDALLQYLRDAGLIFSPKGMHVGDQDQKKDSDNDGNTDAITTSKPPKSARPAGAPSPAKRLLRSWRKTGKNRTDRDLYFHDMEAATEYLNQCLDAGKEHHLNGVKAVTGLGKTFSIQVLMLKAKANTPHMIVAPTNDLAKEIHDGLKTMRAKGIGTKKDIALHQPRCADNCARFDLVKTLQEASRGPYAQACMMSDLENSVPGDCPHAETCMYLAQLKITGTADIVVATHASAGSDSSLLNQRLPGGSDEDGDTSIPRKLVIDENTPAYGRINLSPEDVRQSILALSCYLDESWMRRRSKGALGDRFTEEKFREAQEIYEKFSTLLNSLYVDIANWADPRKSQNMRRIFVSGAWADFLEIYPKLPDFLTLMDGSILAERPVLRGDPDKWIIPHQWLAALFQALKDDMVWIFKGQLIIGKEGGLWKNFLKHGGYFMDASMSLAHRQIIQNFRSKGGTEGKVHTVAMHQPHLHILQILDGAQHGKAALMKHGVVNEIRRLLREWMRLIHGDRGFQGYGHGAVAGVIHKFLHDILVMAFLGDQDEVALGMNLGKISEALDRRGLAPGSEAWKDAMQVLGISLNPAQAREQWDITIDDVSMLGHWGKDDRGHNRWKDALCLFGWGAPLEPPEEYEINYSIYRVVMKRHGVELEPWDGSVIAGPQEIETNGGETLLTTYFPMPTVADARAFVLDQVNAQIAQGIGRLRGVWRTAENPADVLLFMGDYPVAANDHDHMLPTVEYRTSLSSALAQRATKEMAVVKEAATMREEDLGVAAITDAVNERYSFTAGNRVGQRVVRKHFLAIRTRANQQRISFQEAARQLVDEIARFLTDPGAFPGAEKHTWDRLCDRAHWNRMWVGTGPWADATLELLAEIADIYLDQQYQATG</sequence>
<evidence type="ECO:0000313" key="3">
    <source>
        <dbReference type="Proteomes" id="UP000095008"/>
    </source>
</evidence>
<feature type="region of interest" description="Disordered" evidence="1">
    <location>
        <begin position="1"/>
        <end position="27"/>
    </location>
</feature>
<dbReference type="RefSeq" id="WP_065974043.1">
    <property type="nucleotide sequence ID" value="NZ_LWRY01000012.1"/>
</dbReference>
<dbReference type="OrthoDB" id="9892995at2"/>
<feature type="compositionally biased region" description="Polar residues" evidence="1">
    <location>
        <begin position="306"/>
        <end position="317"/>
    </location>
</feature>
<proteinExistence type="predicted"/>
<name>A0A1C2JAD1_ACITH</name>
<organism evidence="2 3">
    <name type="scientific">Acidithiobacillus thiooxidans</name>
    <name type="common">Thiobacillus thiooxidans</name>
    <dbReference type="NCBI Taxonomy" id="930"/>
    <lineage>
        <taxon>Bacteria</taxon>
        <taxon>Pseudomonadati</taxon>
        <taxon>Pseudomonadota</taxon>
        <taxon>Acidithiobacillia</taxon>
        <taxon>Acidithiobacillales</taxon>
        <taxon>Acidithiobacillaceae</taxon>
        <taxon>Acidithiobacillus</taxon>
    </lineage>
</organism>
<protein>
    <submittedName>
        <fullName evidence="2">Uncharacterized protein</fullName>
    </submittedName>
</protein>
<accession>A0A1C2JAD1</accession>
<evidence type="ECO:0000313" key="2">
    <source>
        <dbReference type="EMBL" id="OCX75538.1"/>
    </source>
</evidence>
<dbReference type="AlphaFoldDB" id="A0A1C2JAD1"/>
<reference evidence="2" key="1">
    <citation type="journal article" date="2016" name="Int. J. Mol. Sci.">
        <title>Comparative genomics of the extreme acidophile Acidithiobacillus thiooxidans reveals intraspecific divergence and niche adaptation.</title>
        <authorList>
            <person name="Zhang X."/>
            <person name="Feng X."/>
            <person name="Tao J."/>
            <person name="Ma L."/>
            <person name="Xiao Y."/>
            <person name="Liang Y."/>
            <person name="Liu X."/>
            <person name="Yin H."/>
        </authorList>
    </citation>
    <scope>NUCLEOTIDE SEQUENCE [LARGE SCALE GENOMIC DNA]</scope>
    <source>
        <strain evidence="2">DXS-W</strain>
    </source>
</reference>
<dbReference type="Gene3D" id="3.40.50.300">
    <property type="entry name" value="P-loop containing nucleotide triphosphate hydrolases"/>
    <property type="match status" value="1"/>
</dbReference>
<comment type="caution">
    <text evidence="2">The sequence shown here is derived from an EMBL/GenBank/DDBJ whole genome shotgun (WGS) entry which is preliminary data.</text>
</comment>
<feature type="region of interest" description="Disordered" evidence="1">
    <location>
        <begin position="291"/>
        <end position="339"/>
    </location>
</feature>
<feature type="compositionally biased region" description="Basic and acidic residues" evidence="1">
    <location>
        <begin position="293"/>
        <end position="304"/>
    </location>
</feature>